<name>A0A7V8UVJ5_9CORY</name>
<keyword evidence="5" id="KW-1185">Reference proteome</keyword>
<dbReference type="AlphaFoldDB" id="A0A7V8UVJ5"/>
<sequence>MNRPTRVVAGLAAVLIAVPVAAAAQDLPTQTADARGEQYFLNQEGTHYVRSAQEAAKPYAQLDASQQERAVAVADAAVAGLIDSGVIRDQPADQPTDAPAPENAPEEPLGAEDVDPSVEAPVANGLIKYPPVLTLDGNTYFLNKDGHTFVADVTRVNADVTPEEAATSEALVSANTGEVGRQGLEAARAGGEADVDKQYAAPARGLEAETGSNTLVRALFALVFASALGAAFFAFARRRLV</sequence>
<dbReference type="EMBL" id="JABFED010000007">
    <property type="protein sequence ID" value="MBA1838144.1"/>
    <property type="molecule type" value="Genomic_DNA"/>
</dbReference>
<evidence type="ECO:0000256" key="1">
    <source>
        <dbReference type="SAM" id="MobiDB-lite"/>
    </source>
</evidence>
<comment type="caution">
    <text evidence="4">The sequence shown here is derived from an EMBL/GenBank/DDBJ whole genome shotgun (WGS) entry which is preliminary data.</text>
</comment>
<feature type="transmembrane region" description="Helical" evidence="2">
    <location>
        <begin position="215"/>
        <end position="236"/>
    </location>
</feature>
<evidence type="ECO:0000313" key="5">
    <source>
        <dbReference type="Proteomes" id="UP000577408"/>
    </source>
</evidence>
<keyword evidence="2" id="KW-1133">Transmembrane helix</keyword>
<keyword evidence="2" id="KW-0472">Membrane</keyword>
<organism evidence="4 5">
    <name type="scientific">Corynebacterium wankanglinii</name>
    <dbReference type="NCBI Taxonomy" id="2735136"/>
    <lineage>
        <taxon>Bacteria</taxon>
        <taxon>Bacillati</taxon>
        <taxon>Actinomycetota</taxon>
        <taxon>Actinomycetes</taxon>
        <taxon>Mycobacteriales</taxon>
        <taxon>Corynebacteriaceae</taxon>
        <taxon>Corynebacterium</taxon>
    </lineage>
</organism>
<keyword evidence="3" id="KW-0732">Signal</keyword>
<protein>
    <recommendedName>
        <fullName evidence="6">Secreted protein</fullName>
    </recommendedName>
</protein>
<feature type="chain" id="PRO_5039707283" description="Secreted protein" evidence="3">
    <location>
        <begin position="24"/>
        <end position="241"/>
    </location>
</feature>
<evidence type="ECO:0000256" key="3">
    <source>
        <dbReference type="SAM" id="SignalP"/>
    </source>
</evidence>
<evidence type="ECO:0008006" key="6">
    <source>
        <dbReference type="Google" id="ProtNLM"/>
    </source>
</evidence>
<keyword evidence="2" id="KW-0812">Transmembrane</keyword>
<feature type="compositionally biased region" description="Low complexity" evidence="1">
    <location>
        <begin position="92"/>
        <end position="108"/>
    </location>
</feature>
<reference evidence="4 5" key="1">
    <citation type="submission" date="2020-05" db="EMBL/GenBank/DDBJ databases">
        <title>Descriptions of Corynebacterium xxxx sp. nov., Corynebacterium yyyy sp. nov. and Corynebacterium zzzz sp. nov.</title>
        <authorList>
            <person name="Zhang G."/>
        </authorList>
    </citation>
    <scope>NUCLEOTIDE SEQUENCE [LARGE SCALE GENOMIC DNA]</scope>
    <source>
        <strain evidence="5">zg-913</strain>
    </source>
</reference>
<proteinExistence type="predicted"/>
<feature type="region of interest" description="Disordered" evidence="1">
    <location>
        <begin position="85"/>
        <end position="116"/>
    </location>
</feature>
<accession>A0A7V8UVJ5</accession>
<feature type="signal peptide" evidence="3">
    <location>
        <begin position="1"/>
        <end position="23"/>
    </location>
</feature>
<evidence type="ECO:0000256" key="2">
    <source>
        <dbReference type="SAM" id="Phobius"/>
    </source>
</evidence>
<dbReference type="Proteomes" id="UP000577408">
    <property type="component" value="Unassembled WGS sequence"/>
</dbReference>
<evidence type="ECO:0000313" key="4">
    <source>
        <dbReference type="EMBL" id="MBA1838144.1"/>
    </source>
</evidence>
<dbReference type="RefSeq" id="WP_181192834.1">
    <property type="nucleotide sequence ID" value="NZ_JABFED010000007.1"/>
</dbReference>
<gene>
    <name evidence="4" type="ORF">HMA55_09650</name>
</gene>